<proteinExistence type="predicted"/>
<dbReference type="Proteomes" id="UP000799444">
    <property type="component" value="Unassembled WGS sequence"/>
</dbReference>
<keyword evidence="2" id="KW-1185">Reference proteome</keyword>
<name>A0A9P4QWU3_9PLEO</name>
<evidence type="ECO:0000313" key="2">
    <source>
        <dbReference type="Proteomes" id="UP000799444"/>
    </source>
</evidence>
<protein>
    <submittedName>
        <fullName evidence="1">Uncharacterized protein</fullName>
    </submittedName>
</protein>
<evidence type="ECO:0000313" key="1">
    <source>
        <dbReference type="EMBL" id="KAF2735393.1"/>
    </source>
</evidence>
<dbReference type="EMBL" id="ML996136">
    <property type="protein sequence ID" value="KAF2735393.1"/>
    <property type="molecule type" value="Genomic_DNA"/>
</dbReference>
<sequence length="180" mass="20115">MHGHSIIQEPYPVQYTFRTSLFTRISKVERSWAALWSEWLHSYSAQQWASVEPFAAMSDASSRNGTSISTAWCTSGRLRPRLVRTLFLASTYRKRGSEKGRKTQDRNSSSTAALIKVQCGPEGCHVWAHCIAPAITQGPLSHTHESQQGTHVSTMDISVQARQTTQNRFSSSTRVQSTTV</sequence>
<dbReference type="AlphaFoldDB" id="A0A9P4QWU3"/>
<comment type="caution">
    <text evidence="1">The sequence shown here is derived from an EMBL/GenBank/DDBJ whole genome shotgun (WGS) entry which is preliminary data.</text>
</comment>
<accession>A0A9P4QWU3</accession>
<reference evidence="1" key="1">
    <citation type="journal article" date="2020" name="Stud. Mycol.">
        <title>101 Dothideomycetes genomes: a test case for predicting lifestyles and emergence of pathogens.</title>
        <authorList>
            <person name="Haridas S."/>
            <person name="Albert R."/>
            <person name="Binder M."/>
            <person name="Bloem J."/>
            <person name="Labutti K."/>
            <person name="Salamov A."/>
            <person name="Andreopoulos B."/>
            <person name="Baker S."/>
            <person name="Barry K."/>
            <person name="Bills G."/>
            <person name="Bluhm B."/>
            <person name="Cannon C."/>
            <person name="Castanera R."/>
            <person name="Culley D."/>
            <person name="Daum C."/>
            <person name="Ezra D."/>
            <person name="Gonzalez J."/>
            <person name="Henrissat B."/>
            <person name="Kuo A."/>
            <person name="Liang C."/>
            <person name="Lipzen A."/>
            <person name="Lutzoni F."/>
            <person name="Magnuson J."/>
            <person name="Mondo S."/>
            <person name="Nolan M."/>
            <person name="Ohm R."/>
            <person name="Pangilinan J."/>
            <person name="Park H.-J."/>
            <person name="Ramirez L."/>
            <person name="Alfaro M."/>
            <person name="Sun H."/>
            <person name="Tritt A."/>
            <person name="Yoshinaga Y."/>
            <person name="Zwiers L.-H."/>
            <person name="Turgeon B."/>
            <person name="Goodwin S."/>
            <person name="Spatafora J."/>
            <person name="Crous P."/>
            <person name="Grigoriev I."/>
        </authorList>
    </citation>
    <scope>NUCLEOTIDE SEQUENCE</scope>
    <source>
        <strain evidence="1">CBS 125425</strain>
    </source>
</reference>
<organism evidence="1 2">
    <name type="scientific">Polyplosphaeria fusca</name>
    <dbReference type="NCBI Taxonomy" id="682080"/>
    <lineage>
        <taxon>Eukaryota</taxon>
        <taxon>Fungi</taxon>
        <taxon>Dikarya</taxon>
        <taxon>Ascomycota</taxon>
        <taxon>Pezizomycotina</taxon>
        <taxon>Dothideomycetes</taxon>
        <taxon>Pleosporomycetidae</taxon>
        <taxon>Pleosporales</taxon>
        <taxon>Tetraplosphaeriaceae</taxon>
        <taxon>Polyplosphaeria</taxon>
    </lineage>
</organism>
<gene>
    <name evidence="1" type="ORF">EJ04DRAFT_214995</name>
</gene>